<sequence length="346" mass="38275">MDALKQQRTLIVTFDDISMPARMPYGTLGVFDHEDTMAASTPPTPDRHAIKGVGYGLTAYLMWGCFPLFFALFEGIPSWEVLIHRVLWSCVFLAGLITLLQRWRPVITALSQPQRLGRVLACALLIGLNWGIYIYAVESRQVFQASLGYFLTPLVNVALGMLVLRERMTWLQGVAVGLATLAIAIQLIGLDQLPWITLTLALSFGTYGLLRKQVPLDGLSGLFVETLLIFPLALLAIGWLTSSADSHFLEAPRTTLLLIASGIITALPLMAFAGAARRLRLATLGFLMYLNPTIQFMIALLVFHEPLSNAQLGTFVLIWIGLGLYSWSAWQGRPRDTVRKAQDKTT</sequence>
<evidence type="ECO:0000256" key="4">
    <source>
        <dbReference type="ARBA" id="ARBA00022475"/>
    </source>
</evidence>
<feature type="transmembrane region" description="Helical" evidence="8">
    <location>
        <begin position="115"/>
        <end position="136"/>
    </location>
</feature>
<dbReference type="Pfam" id="PF00892">
    <property type="entry name" value="EamA"/>
    <property type="match status" value="1"/>
</dbReference>
<dbReference type="PANTHER" id="PTHR22911:SF137">
    <property type="entry name" value="SOLUTE CARRIER FAMILY 35 MEMBER G2-RELATED"/>
    <property type="match status" value="1"/>
</dbReference>
<proteinExistence type="inferred from homology"/>
<feature type="domain" description="EamA" evidence="9">
    <location>
        <begin position="51"/>
        <end position="185"/>
    </location>
</feature>
<evidence type="ECO:0000256" key="3">
    <source>
        <dbReference type="ARBA" id="ARBA00022448"/>
    </source>
</evidence>
<feature type="transmembrane region" description="Helical" evidence="8">
    <location>
        <begin position="310"/>
        <end position="330"/>
    </location>
</feature>
<comment type="similarity">
    <text evidence="2">Belongs to the EamA transporter family.</text>
</comment>
<keyword evidence="11" id="KW-1185">Reference proteome</keyword>
<evidence type="ECO:0000256" key="6">
    <source>
        <dbReference type="ARBA" id="ARBA00022989"/>
    </source>
</evidence>
<feature type="transmembrane region" description="Helical" evidence="8">
    <location>
        <begin position="170"/>
        <end position="187"/>
    </location>
</feature>
<dbReference type="GO" id="GO:0005886">
    <property type="term" value="C:plasma membrane"/>
    <property type="evidence" value="ECO:0007669"/>
    <property type="project" value="UniProtKB-SubCell"/>
</dbReference>
<dbReference type="AlphaFoldDB" id="A0A1H3BDW3"/>
<feature type="transmembrane region" description="Helical" evidence="8">
    <location>
        <begin position="193"/>
        <end position="210"/>
    </location>
</feature>
<feature type="transmembrane region" description="Helical" evidence="8">
    <location>
        <begin position="53"/>
        <end position="73"/>
    </location>
</feature>
<dbReference type="InterPro" id="IPR004626">
    <property type="entry name" value="RarD"/>
</dbReference>
<evidence type="ECO:0000313" key="10">
    <source>
        <dbReference type="EMBL" id="SDX40210.1"/>
    </source>
</evidence>
<feature type="transmembrane region" description="Helical" evidence="8">
    <location>
        <begin position="142"/>
        <end position="163"/>
    </location>
</feature>
<keyword evidence="7 8" id="KW-0472">Membrane</keyword>
<comment type="subcellular location">
    <subcellularLocation>
        <location evidence="1">Cell membrane</location>
        <topology evidence="1">Multi-pass membrane protein</topology>
    </subcellularLocation>
</comment>
<protein>
    <submittedName>
        <fullName evidence="10">Chloramphenicol-sensitive protein RarD</fullName>
    </submittedName>
</protein>
<dbReference type="InterPro" id="IPR000620">
    <property type="entry name" value="EamA_dom"/>
</dbReference>
<evidence type="ECO:0000256" key="5">
    <source>
        <dbReference type="ARBA" id="ARBA00022692"/>
    </source>
</evidence>
<evidence type="ECO:0000256" key="2">
    <source>
        <dbReference type="ARBA" id="ARBA00007362"/>
    </source>
</evidence>
<reference evidence="10 11" key="1">
    <citation type="submission" date="2016-10" db="EMBL/GenBank/DDBJ databases">
        <authorList>
            <person name="de Groot N.N."/>
        </authorList>
    </citation>
    <scope>NUCLEOTIDE SEQUENCE [LARGE SCALE GENOMIC DNA]</scope>
    <source>
        <strain evidence="10 11">DSM 19219</strain>
    </source>
</reference>
<organism evidence="10 11">
    <name type="scientific">Aidingimonas halophila</name>
    <dbReference type="NCBI Taxonomy" id="574349"/>
    <lineage>
        <taxon>Bacteria</taxon>
        <taxon>Pseudomonadati</taxon>
        <taxon>Pseudomonadota</taxon>
        <taxon>Gammaproteobacteria</taxon>
        <taxon>Oceanospirillales</taxon>
        <taxon>Halomonadaceae</taxon>
        <taxon>Aidingimonas</taxon>
    </lineage>
</organism>
<gene>
    <name evidence="10" type="ORF">SAMN05443545_105201</name>
</gene>
<keyword evidence="3" id="KW-0813">Transport</keyword>
<keyword evidence="4" id="KW-1003">Cell membrane</keyword>
<feature type="transmembrane region" description="Helical" evidence="8">
    <location>
        <begin position="85"/>
        <end position="103"/>
    </location>
</feature>
<feature type="transmembrane region" description="Helical" evidence="8">
    <location>
        <begin position="286"/>
        <end position="304"/>
    </location>
</feature>
<dbReference type="InterPro" id="IPR037185">
    <property type="entry name" value="EmrE-like"/>
</dbReference>
<evidence type="ECO:0000256" key="8">
    <source>
        <dbReference type="SAM" id="Phobius"/>
    </source>
</evidence>
<evidence type="ECO:0000313" key="11">
    <source>
        <dbReference type="Proteomes" id="UP000198500"/>
    </source>
</evidence>
<keyword evidence="6 8" id="KW-1133">Transmembrane helix</keyword>
<dbReference type="PANTHER" id="PTHR22911">
    <property type="entry name" value="ACYL-MALONYL CONDENSING ENZYME-RELATED"/>
    <property type="match status" value="1"/>
</dbReference>
<dbReference type="EMBL" id="FNNI01000005">
    <property type="protein sequence ID" value="SDX40210.1"/>
    <property type="molecule type" value="Genomic_DNA"/>
</dbReference>
<dbReference type="Proteomes" id="UP000198500">
    <property type="component" value="Unassembled WGS sequence"/>
</dbReference>
<dbReference type="NCBIfam" id="TIGR00688">
    <property type="entry name" value="rarD"/>
    <property type="match status" value="1"/>
</dbReference>
<feature type="transmembrane region" description="Helical" evidence="8">
    <location>
        <begin position="222"/>
        <end position="242"/>
    </location>
</feature>
<accession>A0A1H3BDW3</accession>
<dbReference type="STRING" id="574349.SAMN05443545_105201"/>
<evidence type="ECO:0000256" key="1">
    <source>
        <dbReference type="ARBA" id="ARBA00004651"/>
    </source>
</evidence>
<evidence type="ECO:0000256" key="7">
    <source>
        <dbReference type="ARBA" id="ARBA00023136"/>
    </source>
</evidence>
<feature type="transmembrane region" description="Helical" evidence="8">
    <location>
        <begin position="254"/>
        <end position="274"/>
    </location>
</feature>
<dbReference type="SUPFAM" id="SSF103481">
    <property type="entry name" value="Multidrug resistance efflux transporter EmrE"/>
    <property type="match status" value="2"/>
</dbReference>
<name>A0A1H3BDW3_9GAMM</name>
<evidence type="ECO:0000259" key="9">
    <source>
        <dbReference type="Pfam" id="PF00892"/>
    </source>
</evidence>
<keyword evidence="5 8" id="KW-0812">Transmembrane</keyword>